<feature type="transmembrane region" description="Helical" evidence="1">
    <location>
        <begin position="187"/>
        <end position="204"/>
    </location>
</feature>
<keyword evidence="1" id="KW-0812">Transmembrane</keyword>
<feature type="transmembrane region" description="Helical" evidence="1">
    <location>
        <begin position="155"/>
        <end position="175"/>
    </location>
</feature>
<feature type="transmembrane region" description="Helical" evidence="1">
    <location>
        <begin position="62"/>
        <end position="79"/>
    </location>
</feature>
<proteinExistence type="predicted"/>
<evidence type="ECO:0000256" key="1">
    <source>
        <dbReference type="SAM" id="Phobius"/>
    </source>
</evidence>
<feature type="transmembrane region" description="Helical" evidence="1">
    <location>
        <begin position="12"/>
        <end position="35"/>
    </location>
</feature>
<evidence type="ECO:0000313" key="3">
    <source>
        <dbReference type="Proteomes" id="UP000243378"/>
    </source>
</evidence>
<evidence type="ECO:0000313" key="2">
    <source>
        <dbReference type="EMBL" id="SDF24060.1"/>
    </source>
</evidence>
<organism evidence="2 3">
    <name type="scientific">Phytopseudomonas seleniipraecipitans</name>
    <dbReference type="NCBI Taxonomy" id="640205"/>
    <lineage>
        <taxon>Bacteria</taxon>
        <taxon>Pseudomonadati</taxon>
        <taxon>Pseudomonadota</taxon>
        <taxon>Gammaproteobacteria</taxon>
        <taxon>Pseudomonadales</taxon>
        <taxon>Pseudomonadaceae</taxon>
        <taxon>Phytopseudomonas</taxon>
    </lineage>
</organism>
<keyword evidence="1" id="KW-0472">Membrane</keyword>
<reference evidence="2 3" key="1">
    <citation type="submission" date="2016-10" db="EMBL/GenBank/DDBJ databases">
        <authorList>
            <person name="de Groot N.N."/>
        </authorList>
    </citation>
    <scope>NUCLEOTIDE SEQUENCE [LARGE SCALE GENOMIC DNA]</scope>
    <source>
        <strain evidence="2 3">LMG 25475</strain>
    </source>
</reference>
<sequence>MQSQRMLSIGYLAGLITPLWLTLGVALAGALYPGYSHLDHAMSLLGAHGAPTQSLSPLINNFPLGALFMVFGVAVALSFDNRWARLSGILIVVHGLGSFGTGYFSCDAGCAPESPSASQNLHNLAGLAMALSLLLASALWVYLGRRLLGSRGFSWLSLLCTLLVLGTLPLMAGALESGHGFGLYQRINYGASLLWVAALALMLLRRERIQRVPNHP</sequence>
<dbReference type="Proteomes" id="UP000243378">
    <property type="component" value="Unassembled WGS sequence"/>
</dbReference>
<dbReference type="EMBL" id="FNBM01000002">
    <property type="protein sequence ID" value="SDF24060.1"/>
    <property type="molecule type" value="Genomic_DNA"/>
</dbReference>
<accession>A0A1G7JGJ8</accession>
<protein>
    <recommendedName>
        <fullName evidence="4">DUF998 domain-containing protein</fullName>
    </recommendedName>
</protein>
<name>A0A1G7JGJ8_9GAMM</name>
<keyword evidence="1" id="KW-1133">Transmembrane helix</keyword>
<dbReference type="RefSeq" id="WP_244153367.1">
    <property type="nucleotide sequence ID" value="NZ_FNBM01000002.1"/>
</dbReference>
<evidence type="ECO:0008006" key="4">
    <source>
        <dbReference type="Google" id="ProtNLM"/>
    </source>
</evidence>
<feature type="transmembrane region" description="Helical" evidence="1">
    <location>
        <begin position="124"/>
        <end position="143"/>
    </location>
</feature>
<dbReference type="AlphaFoldDB" id="A0A1G7JGJ8"/>
<feature type="transmembrane region" description="Helical" evidence="1">
    <location>
        <begin position="86"/>
        <end position="104"/>
    </location>
</feature>
<gene>
    <name evidence="2" type="ORF">SAMN05216381_1117</name>
</gene>
<dbReference type="InterPro" id="IPR009339">
    <property type="entry name" value="DUF998"/>
</dbReference>
<dbReference type="Pfam" id="PF06197">
    <property type="entry name" value="DUF998"/>
    <property type="match status" value="1"/>
</dbReference>